<dbReference type="PROSITE" id="PS51186">
    <property type="entry name" value="GNAT"/>
    <property type="match status" value="1"/>
</dbReference>
<dbReference type="Gene3D" id="3.40.630.30">
    <property type="match status" value="1"/>
</dbReference>
<gene>
    <name evidence="4" type="ORF">GK047_01090</name>
</gene>
<evidence type="ECO:0000256" key="1">
    <source>
        <dbReference type="ARBA" id="ARBA00022679"/>
    </source>
</evidence>
<dbReference type="InterPro" id="IPR016181">
    <property type="entry name" value="Acyl_CoA_acyltransferase"/>
</dbReference>
<reference evidence="4" key="1">
    <citation type="submission" date="2020-02" db="EMBL/GenBank/DDBJ databases">
        <authorList>
            <person name="Shen X.-R."/>
            <person name="Zhang Y.-X."/>
        </authorList>
    </citation>
    <scope>NUCLEOTIDE SEQUENCE</scope>
    <source>
        <strain evidence="4">SYP-B3998</strain>
    </source>
</reference>
<dbReference type="EC" id="2.3.1.-" evidence="4"/>
<keyword evidence="1 4" id="KW-0808">Transferase</keyword>
<comment type="caution">
    <text evidence="4">The sequence shown here is derived from an EMBL/GenBank/DDBJ whole genome shotgun (WGS) entry which is preliminary data.</text>
</comment>
<sequence>MIIRTYVENDLDRMMEIWLEGSKQAHNFIDEDYWESNQIAMKDVYLPMSQSYVIEVDGVIKGFISMVDNYLAALFVDTNEQGKGYGKILLDHVKDQKETVDLKVYQENKNAIRFYQKNSFSISTESIDENTSAKEYAMTWRKE</sequence>
<protein>
    <submittedName>
        <fullName evidence="4">N-acetyltransferase</fullName>
        <ecNumber evidence="4">2.3.1.-</ecNumber>
    </submittedName>
</protein>
<dbReference type="GO" id="GO:0016747">
    <property type="term" value="F:acyltransferase activity, transferring groups other than amino-acyl groups"/>
    <property type="evidence" value="ECO:0007669"/>
    <property type="project" value="InterPro"/>
</dbReference>
<dbReference type="NCBIfam" id="NF007853">
    <property type="entry name" value="PRK10562.1"/>
    <property type="match status" value="1"/>
</dbReference>
<proteinExistence type="predicted"/>
<dbReference type="Pfam" id="PF00583">
    <property type="entry name" value="Acetyltransf_1"/>
    <property type="match status" value="1"/>
</dbReference>
<keyword evidence="2 4" id="KW-0012">Acyltransferase</keyword>
<feature type="domain" description="N-acetyltransferase" evidence="3">
    <location>
        <begin position="1"/>
        <end position="143"/>
    </location>
</feature>
<dbReference type="AlphaFoldDB" id="A0A6G3ZSQ3"/>
<dbReference type="RefSeq" id="WP_163940278.1">
    <property type="nucleotide sequence ID" value="NZ_JAAIKC010000001.1"/>
</dbReference>
<accession>A0A6G3ZSQ3</accession>
<dbReference type="SUPFAM" id="SSF55729">
    <property type="entry name" value="Acyl-CoA N-acyltransferases (Nat)"/>
    <property type="match status" value="1"/>
</dbReference>
<evidence type="ECO:0000256" key="2">
    <source>
        <dbReference type="ARBA" id="ARBA00023315"/>
    </source>
</evidence>
<dbReference type="PANTHER" id="PTHR43800:SF1">
    <property type="entry name" value="PEPTIDYL-LYSINE N-ACETYLTRANSFERASE YJAB"/>
    <property type="match status" value="1"/>
</dbReference>
<dbReference type="PANTHER" id="PTHR43800">
    <property type="entry name" value="PEPTIDYL-LYSINE N-ACETYLTRANSFERASE YJAB"/>
    <property type="match status" value="1"/>
</dbReference>
<dbReference type="CDD" id="cd04301">
    <property type="entry name" value="NAT_SF"/>
    <property type="match status" value="1"/>
</dbReference>
<dbReference type="EMBL" id="JAAIKC010000001">
    <property type="protein sequence ID" value="NEW04619.1"/>
    <property type="molecule type" value="Genomic_DNA"/>
</dbReference>
<evidence type="ECO:0000259" key="3">
    <source>
        <dbReference type="PROSITE" id="PS51186"/>
    </source>
</evidence>
<name>A0A6G3ZSQ3_9BACL</name>
<organism evidence="4">
    <name type="scientific">Paenibacillus sp. SYP-B3998</name>
    <dbReference type="NCBI Taxonomy" id="2678564"/>
    <lineage>
        <taxon>Bacteria</taxon>
        <taxon>Bacillati</taxon>
        <taxon>Bacillota</taxon>
        <taxon>Bacilli</taxon>
        <taxon>Bacillales</taxon>
        <taxon>Paenibacillaceae</taxon>
        <taxon>Paenibacillus</taxon>
    </lineage>
</organism>
<dbReference type="InterPro" id="IPR000182">
    <property type="entry name" value="GNAT_dom"/>
</dbReference>
<evidence type="ECO:0000313" key="4">
    <source>
        <dbReference type="EMBL" id="NEW04619.1"/>
    </source>
</evidence>